<dbReference type="EMBL" id="QSTP01000001">
    <property type="protein sequence ID" value="RGM75350.1"/>
    <property type="molecule type" value="Genomic_DNA"/>
</dbReference>
<name>A0A3E4YKX2_9FIRM</name>
<comment type="caution">
    <text evidence="1">The sequence shown here is derived from an EMBL/GenBank/DDBJ whole genome shotgun (WGS) entry which is preliminary data.</text>
</comment>
<dbReference type="Proteomes" id="UP000260758">
    <property type="component" value="Unassembled WGS sequence"/>
</dbReference>
<reference evidence="1 2" key="1">
    <citation type="submission" date="2018-08" db="EMBL/GenBank/DDBJ databases">
        <title>A genome reference for cultivated species of the human gut microbiota.</title>
        <authorList>
            <person name="Zou Y."/>
            <person name="Xue W."/>
            <person name="Luo G."/>
        </authorList>
    </citation>
    <scope>NUCLEOTIDE SEQUENCE [LARGE SCALE GENOMIC DNA]</scope>
    <source>
        <strain evidence="1 2">OM07-13</strain>
    </source>
</reference>
<protein>
    <submittedName>
        <fullName evidence="1">Uncharacterized protein</fullName>
    </submittedName>
</protein>
<organism evidence="1 2">
    <name type="scientific">Agathobacter rectalis</name>
    <dbReference type="NCBI Taxonomy" id="39491"/>
    <lineage>
        <taxon>Bacteria</taxon>
        <taxon>Bacillati</taxon>
        <taxon>Bacillota</taxon>
        <taxon>Clostridia</taxon>
        <taxon>Lachnospirales</taxon>
        <taxon>Lachnospiraceae</taxon>
        <taxon>Agathobacter</taxon>
    </lineage>
</organism>
<accession>A0A3E4YKX2</accession>
<dbReference type="RefSeq" id="WP_117718108.1">
    <property type="nucleotide sequence ID" value="NZ_QSTP01000001.1"/>
</dbReference>
<gene>
    <name evidence="1" type="ORF">DXB99_02095</name>
</gene>
<proteinExistence type="predicted"/>
<sequence length="140" mass="15885">MDKDISKSDIITLAKEMNLEEITAIKILQDAARKSLKASEFIMQNLSFKIGELSKDFTVHVNTSITDNFKDTNSHNVNVNITNQGLVTVTFGDVRMITFYFTSPQTIYTLLTPLTDINNVNYKTAKIIDEILDWAISFKE</sequence>
<evidence type="ECO:0000313" key="2">
    <source>
        <dbReference type="Proteomes" id="UP000260758"/>
    </source>
</evidence>
<evidence type="ECO:0000313" key="1">
    <source>
        <dbReference type="EMBL" id="RGM75350.1"/>
    </source>
</evidence>
<dbReference type="AlphaFoldDB" id="A0A3E4YKX2"/>